<feature type="repeat" description="WD" evidence="1">
    <location>
        <begin position="92"/>
        <end position="124"/>
    </location>
</feature>
<dbReference type="OrthoDB" id="406844at2759"/>
<organism evidence="2 3">
    <name type="scientific">Paramecium pentaurelia</name>
    <dbReference type="NCBI Taxonomy" id="43138"/>
    <lineage>
        <taxon>Eukaryota</taxon>
        <taxon>Sar</taxon>
        <taxon>Alveolata</taxon>
        <taxon>Ciliophora</taxon>
        <taxon>Intramacronucleata</taxon>
        <taxon>Oligohymenophorea</taxon>
        <taxon>Peniculida</taxon>
        <taxon>Parameciidae</taxon>
        <taxon>Paramecium</taxon>
    </lineage>
</organism>
<sequence>MLVETPTQYQIFQLFSCICYFRKFFQFLNQLNLFEFIQGILKQVLIFSEHGREVSTFNFMKRSDHFISGSTDSSMIIWPSNQNGLRICQQKLNERTSNIVCLLLNNNEDIIISGSNDYKIKFWQKQNEWFCYQTITDHTSTVLGLSFNEQSNKFIFCGYGSSILVFEQSELNKQWIVIQKITVKDFGFRLCFIDNKTFTFYPYGKDYIEVFEMNNSNKQYTKTKDIPNGSNISFIRKKQDGKFMIEESIEFGTRSIFGYMTDDGQYLITWDENSKEIQIRKYQEK</sequence>
<dbReference type="EMBL" id="CAJJDO010000036">
    <property type="protein sequence ID" value="CAD8161697.1"/>
    <property type="molecule type" value="Genomic_DNA"/>
</dbReference>
<dbReference type="Proteomes" id="UP000689195">
    <property type="component" value="Unassembled WGS sequence"/>
</dbReference>
<proteinExistence type="predicted"/>
<keyword evidence="3" id="KW-1185">Reference proteome</keyword>
<comment type="caution">
    <text evidence="2">The sequence shown here is derived from an EMBL/GenBank/DDBJ whole genome shotgun (WGS) entry which is preliminary data.</text>
</comment>
<dbReference type="PANTHER" id="PTHR19920:SF0">
    <property type="entry name" value="CYTOSOLIC IRON-SULFUR PROTEIN ASSEMBLY PROTEIN CIAO1-RELATED"/>
    <property type="match status" value="1"/>
</dbReference>
<dbReference type="PROSITE" id="PS50294">
    <property type="entry name" value="WD_REPEATS_REGION"/>
    <property type="match status" value="1"/>
</dbReference>
<dbReference type="Pfam" id="PF00400">
    <property type="entry name" value="WD40"/>
    <property type="match status" value="2"/>
</dbReference>
<gene>
    <name evidence="2" type="ORF">PPENT_87.1.T0360316</name>
</gene>
<dbReference type="GO" id="GO:0016226">
    <property type="term" value="P:iron-sulfur cluster assembly"/>
    <property type="evidence" value="ECO:0007669"/>
    <property type="project" value="TreeGrafter"/>
</dbReference>
<dbReference type="GO" id="GO:0097361">
    <property type="term" value="C:cytosolic [4Fe-4S] assembly targeting complex"/>
    <property type="evidence" value="ECO:0007669"/>
    <property type="project" value="TreeGrafter"/>
</dbReference>
<dbReference type="InterPro" id="IPR001680">
    <property type="entry name" value="WD40_rpt"/>
</dbReference>
<feature type="repeat" description="WD" evidence="1">
    <location>
        <begin position="47"/>
        <end position="78"/>
    </location>
</feature>
<evidence type="ECO:0000313" key="3">
    <source>
        <dbReference type="Proteomes" id="UP000689195"/>
    </source>
</evidence>
<dbReference type="PANTHER" id="PTHR19920">
    <property type="entry name" value="WD40 PROTEIN CIAO1"/>
    <property type="match status" value="1"/>
</dbReference>
<reference evidence="2" key="1">
    <citation type="submission" date="2021-01" db="EMBL/GenBank/DDBJ databases">
        <authorList>
            <consortium name="Genoscope - CEA"/>
            <person name="William W."/>
        </authorList>
    </citation>
    <scope>NUCLEOTIDE SEQUENCE</scope>
</reference>
<name>A0A8S1UC17_9CILI</name>
<dbReference type="AlphaFoldDB" id="A0A8S1UC17"/>
<keyword evidence="1" id="KW-0853">WD repeat</keyword>
<evidence type="ECO:0000256" key="1">
    <source>
        <dbReference type="PROSITE-ProRule" id="PRU00221"/>
    </source>
</evidence>
<accession>A0A8S1UC17</accession>
<protein>
    <submittedName>
        <fullName evidence="2">Uncharacterized protein</fullName>
    </submittedName>
</protein>
<evidence type="ECO:0000313" key="2">
    <source>
        <dbReference type="EMBL" id="CAD8161697.1"/>
    </source>
</evidence>
<dbReference type="PROSITE" id="PS50082">
    <property type="entry name" value="WD_REPEATS_2"/>
    <property type="match status" value="2"/>
</dbReference>
<dbReference type="SMART" id="SM00320">
    <property type="entry name" value="WD40"/>
    <property type="match status" value="3"/>
</dbReference>